<evidence type="ECO:0000256" key="1">
    <source>
        <dbReference type="SAM" id="MobiDB-lite"/>
    </source>
</evidence>
<gene>
    <name evidence="2" type="ORF">LD38_11845</name>
</gene>
<feature type="region of interest" description="Disordered" evidence="1">
    <location>
        <begin position="69"/>
        <end position="89"/>
    </location>
</feature>
<proteinExistence type="predicted"/>
<evidence type="ECO:0000313" key="3">
    <source>
        <dbReference type="Proteomes" id="UP000245905"/>
    </source>
</evidence>
<dbReference type="AlphaFoldDB" id="A0A2U2EFH9"/>
<name>A0A2U2EFH9_9FIRM</name>
<dbReference type="Proteomes" id="UP000245905">
    <property type="component" value="Unassembled WGS sequence"/>
</dbReference>
<comment type="caution">
    <text evidence="2">The sequence shown here is derived from an EMBL/GenBank/DDBJ whole genome shotgun (WGS) entry which is preliminary data.</text>
</comment>
<organism evidence="2 3">
    <name type="scientific">Agathobacter rectalis</name>
    <dbReference type="NCBI Taxonomy" id="39491"/>
    <lineage>
        <taxon>Bacteria</taxon>
        <taxon>Bacillati</taxon>
        <taxon>Bacillota</taxon>
        <taxon>Clostridia</taxon>
        <taxon>Lachnospirales</taxon>
        <taxon>Lachnospiraceae</taxon>
        <taxon>Agathobacter</taxon>
    </lineage>
</organism>
<protein>
    <submittedName>
        <fullName evidence="2">Uncharacterized protein</fullName>
    </submittedName>
</protein>
<accession>A0A2U2EFH9</accession>
<feature type="compositionally biased region" description="Basic and acidic residues" evidence="1">
    <location>
        <begin position="39"/>
        <end position="50"/>
    </location>
</feature>
<feature type="region of interest" description="Disordered" evidence="1">
    <location>
        <begin position="1"/>
        <end position="54"/>
    </location>
</feature>
<dbReference type="EMBL" id="JRFS01000025">
    <property type="protein sequence ID" value="PWE83248.1"/>
    <property type="molecule type" value="Genomic_DNA"/>
</dbReference>
<evidence type="ECO:0000313" key="2">
    <source>
        <dbReference type="EMBL" id="PWE83248.1"/>
    </source>
</evidence>
<feature type="compositionally biased region" description="Basic and acidic residues" evidence="1">
    <location>
        <begin position="1"/>
        <end position="17"/>
    </location>
</feature>
<reference evidence="2 3" key="1">
    <citation type="submission" date="2014-09" db="EMBL/GenBank/DDBJ databases">
        <title>Butyrate-producing bacteria isolated from human gut.</title>
        <authorList>
            <person name="Zhang Q."/>
            <person name="Zhao L."/>
        </authorList>
    </citation>
    <scope>NUCLEOTIDE SEQUENCE [LARGE SCALE GENOMIC DNA]</scope>
    <source>
        <strain evidence="2 3">R22</strain>
    </source>
</reference>
<sequence length="89" mass="9874">MMARGLERRDTSSERNRTNGIFKGRGRRRIPGAIAPDRLNGKDLPPHHPDVCGLRTRIPDRTALRAMMARSPKAASFKRTDGKAVPLTA</sequence>